<accession>A0ABP0NQP0</accession>
<evidence type="ECO:0000313" key="2">
    <source>
        <dbReference type="Proteomes" id="UP001642484"/>
    </source>
</evidence>
<proteinExistence type="predicted"/>
<keyword evidence="2" id="KW-1185">Reference proteome</keyword>
<dbReference type="EMBL" id="CAXAMN010022073">
    <property type="protein sequence ID" value="CAK9066116.1"/>
    <property type="molecule type" value="Genomic_DNA"/>
</dbReference>
<evidence type="ECO:0000313" key="1">
    <source>
        <dbReference type="EMBL" id="CAK9066116.1"/>
    </source>
</evidence>
<name>A0ABP0NQP0_9DINO</name>
<gene>
    <name evidence="1" type="ORF">CCMP2556_LOCUS32465</name>
</gene>
<organism evidence="1 2">
    <name type="scientific">Durusdinium trenchii</name>
    <dbReference type="NCBI Taxonomy" id="1381693"/>
    <lineage>
        <taxon>Eukaryota</taxon>
        <taxon>Sar</taxon>
        <taxon>Alveolata</taxon>
        <taxon>Dinophyceae</taxon>
        <taxon>Suessiales</taxon>
        <taxon>Symbiodiniaceae</taxon>
        <taxon>Durusdinium</taxon>
    </lineage>
</organism>
<comment type="caution">
    <text evidence="1">The sequence shown here is derived from an EMBL/GenBank/DDBJ whole genome shotgun (WGS) entry which is preliminary data.</text>
</comment>
<sequence>MSTIPVSDEENFDLLALALFGVNASPSCRTPPHWTDTQYGKSWLICWIPFLPGCVNACGVSCRFSMDVRCTRNVAALSCAVTVNTTGQCPEPAISCKKNMFECVFCSGFCEDSDASP</sequence>
<reference evidence="1 2" key="1">
    <citation type="submission" date="2024-02" db="EMBL/GenBank/DDBJ databases">
        <authorList>
            <person name="Chen Y."/>
            <person name="Shah S."/>
            <person name="Dougan E. K."/>
            <person name="Thang M."/>
            <person name="Chan C."/>
        </authorList>
    </citation>
    <scope>NUCLEOTIDE SEQUENCE [LARGE SCALE GENOMIC DNA]</scope>
</reference>
<dbReference type="Proteomes" id="UP001642484">
    <property type="component" value="Unassembled WGS sequence"/>
</dbReference>
<protein>
    <submittedName>
        <fullName evidence="1">Uncharacterized protein</fullName>
    </submittedName>
</protein>